<gene>
    <name evidence="1" type="ORF">D3871_21715</name>
</gene>
<protein>
    <submittedName>
        <fullName evidence="1">Tautomerase family protein</fullName>
    </submittedName>
</protein>
<dbReference type="SUPFAM" id="SSF55331">
    <property type="entry name" value="Tautomerase/MIF"/>
    <property type="match status" value="1"/>
</dbReference>
<keyword evidence="2" id="KW-1185">Reference proteome</keyword>
<dbReference type="PANTHER" id="PTHR38460:SF1">
    <property type="entry name" value="TAUTOMERASE YOLI-RELATED"/>
    <property type="match status" value="1"/>
</dbReference>
<accession>A0A3A3FKB6</accession>
<dbReference type="EMBL" id="QYUO01000002">
    <property type="protein sequence ID" value="RJF95968.1"/>
    <property type="molecule type" value="Genomic_DNA"/>
</dbReference>
<dbReference type="OrthoDB" id="9804765at2"/>
<sequence>MPFVSIFLPKGSSAEAKRHVSDAVHQALTETFNVPADDRFQVISERGPDELICTPSYLGISHTSNVVFVQVACREGRTVDMKKALFRRMAELVSESGVFLAADVFINLVEVKKENWSFGNGLAQYA</sequence>
<dbReference type="InterPro" id="IPR014347">
    <property type="entry name" value="Tautomerase/MIF_sf"/>
</dbReference>
<organism evidence="1 2">
    <name type="scientific">Noviherbaspirillum saxi</name>
    <dbReference type="NCBI Taxonomy" id="2320863"/>
    <lineage>
        <taxon>Bacteria</taxon>
        <taxon>Pseudomonadati</taxon>
        <taxon>Pseudomonadota</taxon>
        <taxon>Betaproteobacteria</taxon>
        <taxon>Burkholderiales</taxon>
        <taxon>Oxalobacteraceae</taxon>
        <taxon>Noviherbaspirillum</taxon>
    </lineage>
</organism>
<dbReference type="RefSeq" id="WP_119771115.1">
    <property type="nucleotide sequence ID" value="NZ_QYUO01000002.1"/>
</dbReference>
<dbReference type="Pfam" id="PF14552">
    <property type="entry name" value="Tautomerase_2"/>
    <property type="match status" value="1"/>
</dbReference>
<dbReference type="PANTHER" id="PTHR38460">
    <property type="entry name" value="TAUTOMERASE YOLI-RELATED"/>
    <property type="match status" value="1"/>
</dbReference>
<dbReference type="AlphaFoldDB" id="A0A3A3FKB6"/>
<evidence type="ECO:0000313" key="1">
    <source>
        <dbReference type="EMBL" id="RJF95968.1"/>
    </source>
</evidence>
<dbReference type="Proteomes" id="UP000265955">
    <property type="component" value="Unassembled WGS sequence"/>
</dbReference>
<proteinExistence type="predicted"/>
<dbReference type="InterPro" id="IPR037479">
    <property type="entry name" value="Tauto_MSAD"/>
</dbReference>
<name>A0A3A3FKB6_9BURK</name>
<comment type="caution">
    <text evidence="1">The sequence shown here is derived from an EMBL/GenBank/DDBJ whole genome shotgun (WGS) entry which is preliminary data.</text>
</comment>
<evidence type="ECO:0000313" key="2">
    <source>
        <dbReference type="Proteomes" id="UP000265955"/>
    </source>
</evidence>
<dbReference type="Gene3D" id="3.30.429.10">
    <property type="entry name" value="Macrophage Migration Inhibitory Factor"/>
    <property type="match status" value="1"/>
</dbReference>
<reference evidence="2" key="1">
    <citation type="submission" date="2018-09" db="EMBL/GenBank/DDBJ databases">
        <authorList>
            <person name="Zhu H."/>
        </authorList>
    </citation>
    <scope>NUCLEOTIDE SEQUENCE [LARGE SCALE GENOMIC DNA]</scope>
    <source>
        <strain evidence="2">K1R23-30</strain>
    </source>
</reference>